<organism evidence="2 3">
    <name type="scientific">Candidatus Curtissbacteria bacterium RIFCSPHIGHO2_01_FULL_40_12</name>
    <dbReference type="NCBI Taxonomy" id="1797710"/>
    <lineage>
        <taxon>Bacteria</taxon>
        <taxon>Candidatus Curtissiibacteriota</taxon>
    </lineage>
</organism>
<protein>
    <submittedName>
        <fullName evidence="2">Uncharacterized protein</fullName>
    </submittedName>
</protein>
<comment type="caution">
    <text evidence="2">The sequence shown here is derived from an EMBL/GenBank/DDBJ whole genome shotgun (WGS) entry which is preliminary data.</text>
</comment>
<sequence length="114" mass="12011">MVILLFLAVYLLLLATPVYAKDPAQLSGIVQIIENIIKLLAPAAGIAFFVMLLFGGYQFLTSGGDPKAVGAARGTLTYAVIGIILVVSAWLILQLVQNITGANVTNIELPADVN</sequence>
<evidence type="ECO:0000313" key="3">
    <source>
        <dbReference type="Proteomes" id="UP000178577"/>
    </source>
</evidence>
<feature type="transmembrane region" description="Helical" evidence="1">
    <location>
        <begin position="36"/>
        <end position="55"/>
    </location>
</feature>
<keyword evidence="1" id="KW-1133">Transmembrane helix</keyword>
<proteinExistence type="predicted"/>
<feature type="transmembrane region" description="Helical" evidence="1">
    <location>
        <begin position="76"/>
        <end position="96"/>
    </location>
</feature>
<dbReference type="EMBL" id="MFAY01000010">
    <property type="protein sequence ID" value="OGD89416.1"/>
    <property type="molecule type" value="Genomic_DNA"/>
</dbReference>
<name>A0A1F5GC42_9BACT</name>
<gene>
    <name evidence="2" type="ORF">A2693_02855</name>
</gene>
<evidence type="ECO:0000313" key="2">
    <source>
        <dbReference type="EMBL" id="OGD89416.1"/>
    </source>
</evidence>
<dbReference type="Pfam" id="PF18895">
    <property type="entry name" value="T4SS_pilin"/>
    <property type="match status" value="1"/>
</dbReference>
<dbReference type="InterPro" id="IPR043993">
    <property type="entry name" value="T4SS_pilin"/>
</dbReference>
<evidence type="ECO:0000256" key="1">
    <source>
        <dbReference type="SAM" id="Phobius"/>
    </source>
</evidence>
<dbReference type="Proteomes" id="UP000178577">
    <property type="component" value="Unassembled WGS sequence"/>
</dbReference>
<accession>A0A1F5GC42</accession>
<dbReference type="AlphaFoldDB" id="A0A1F5GC42"/>
<reference evidence="2 3" key="1">
    <citation type="journal article" date="2016" name="Nat. Commun.">
        <title>Thousands of microbial genomes shed light on interconnected biogeochemical processes in an aquifer system.</title>
        <authorList>
            <person name="Anantharaman K."/>
            <person name="Brown C.T."/>
            <person name="Hug L.A."/>
            <person name="Sharon I."/>
            <person name="Castelle C.J."/>
            <person name="Probst A.J."/>
            <person name="Thomas B.C."/>
            <person name="Singh A."/>
            <person name="Wilkins M.J."/>
            <person name="Karaoz U."/>
            <person name="Brodie E.L."/>
            <person name="Williams K.H."/>
            <person name="Hubbard S.S."/>
            <person name="Banfield J.F."/>
        </authorList>
    </citation>
    <scope>NUCLEOTIDE SEQUENCE [LARGE SCALE GENOMIC DNA]</scope>
</reference>
<keyword evidence="1" id="KW-0812">Transmembrane</keyword>
<keyword evidence="1" id="KW-0472">Membrane</keyword>